<name>A0A0H4ATG1_9VIRU</name>
<keyword evidence="2" id="KW-1185">Reference proteome</keyword>
<dbReference type="Proteomes" id="UP000281103">
    <property type="component" value="Segment"/>
</dbReference>
<evidence type="ECO:0000313" key="1">
    <source>
        <dbReference type="EMBL" id="AKN50605.1"/>
    </source>
</evidence>
<evidence type="ECO:0008006" key="3">
    <source>
        <dbReference type="Google" id="ProtNLM"/>
    </source>
</evidence>
<dbReference type="EMBL" id="KR902498">
    <property type="protein sequence ID" value="AKN50605.1"/>
    <property type="molecule type" value="Genomic_DNA"/>
</dbReference>
<reference evidence="1 2" key="1">
    <citation type="journal article" date="2015" name="J. Gen. Virol.">
        <title>Exploring the virome of diseased horses.</title>
        <authorList>
            <person name="Li L."/>
            <person name="Giannitti F."/>
            <person name="Low J."/>
            <person name="Keyes C."/>
            <person name="Ullmann L.S."/>
            <person name="Deng X."/>
            <person name="Aleman M."/>
            <person name="Pesavento P.A."/>
            <person name="Pusterla N."/>
            <person name="Delwart E."/>
        </authorList>
    </citation>
    <scope>NUCLEOTIDE SEQUENCE [LARGE SCALE GENOMIC DNA]</scope>
    <source>
        <strain evidence="1">Horse 1</strain>
    </source>
</reference>
<sequence length="188" mass="20779">MSSYYRKTKKGQFKREKYSRQCISDFNEITLADTTSGGVTTPHSQQVSGSIIPSTTVQGQRKVKNMSIDLAVGNTHVSGGTEEENGDYSTPVLFAVVYHPEGTQINEMTTSHLTSSGVLTQSYVPEQNIIFMRMLSPVEGSIHCQIPLSRNINAGDSIDLIVYHPLSHSHGSTLKFNFGYSFQYSIAY</sequence>
<organism evidence="1 2">
    <name type="scientific">Kirkovirus Equ1</name>
    <dbReference type="NCBI Taxonomy" id="1673637"/>
    <lineage>
        <taxon>Viruses</taxon>
        <taxon>Monodnaviria</taxon>
        <taxon>Shotokuvirae</taxon>
        <taxon>Cressdnaviricota</taxon>
        <taxon>Arfiviricetes</taxon>
        <taxon>Rohanvirales</taxon>
        <taxon>Kirkoviridae</taxon>
        <taxon>Halavirus</taxon>
        <taxon>Halavirus bele</taxon>
    </lineage>
</organism>
<evidence type="ECO:0000313" key="2">
    <source>
        <dbReference type="Proteomes" id="UP000281103"/>
    </source>
</evidence>
<proteinExistence type="predicted"/>
<accession>A0A0H4ATG1</accession>
<protein>
    <recommendedName>
        <fullName evidence="3">Capsid protein</fullName>
    </recommendedName>
</protein>